<keyword evidence="2" id="KW-0489">Methyltransferase</keyword>
<evidence type="ECO:0000256" key="4">
    <source>
        <dbReference type="ARBA" id="ARBA00022691"/>
    </source>
</evidence>
<keyword evidence="6" id="KW-0408">Iron</keyword>
<evidence type="ECO:0000259" key="9">
    <source>
        <dbReference type="PROSITE" id="PS51918"/>
    </source>
</evidence>
<dbReference type="PROSITE" id="PS51918">
    <property type="entry name" value="RADICAL_SAM"/>
    <property type="match status" value="1"/>
</dbReference>
<evidence type="ECO:0000313" key="10">
    <source>
        <dbReference type="EMBL" id="AXK82136.1"/>
    </source>
</evidence>
<evidence type="ECO:0000313" key="11">
    <source>
        <dbReference type="Proteomes" id="UP000254889"/>
    </source>
</evidence>
<evidence type="ECO:0000256" key="6">
    <source>
        <dbReference type="ARBA" id="ARBA00023004"/>
    </source>
</evidence>
<sequence>MSDITLVNTVFPSDVKVPPQGILYLTAAIEDAGFAVDIRDYQLCGYDDPWEPAALARFVERSAPIIGFSCMSYALPLVISAARLIKRRHPEKTIVLGGIGPSGAGGALLEFCPEIDVIVDGEGERTIVDLIRCLQTNGNLRSVAGIVCRDGSRAVATAARPRIGSMTELKAPAYHRVDLSNYRLVDSQFGRGCPFKCSFCDIAPYWGRLNTHRPIEHYVDELEQLVRRHGAHDVFIVDDTFVLSRKSIVRFCDEIISRDLRFEWGCYARVDLMDEELMARMAAAGCRKVFYGVESGSDQVLGDIVKETDVDTITDMVACSLRHFPFITASFVWGFPTESMDDLQQTVSLLLYLTSVGASPQLNLVLPYSYSTLYRQHRDQIYFDPRYSSQLQFYEGKDKAWLHEMIASRPDLFSAFYLLPTPDFAEKWAYLEQIGLSPHELQRAYDHPVLPPRSSAPAPLAANFAT</sequence>
<dbReference type="Gene3D" id="3.80.30.20">
    <property type="entry name" value="tm_1862 like domain"/>
    <property type="match status" value="1"/>
</dbReference>
<evidence type="ECO:0000256" key="5">
    <source>
        <dbReference type="ARBA" id="ARBA00022723"/>
    </source>
</evidence>
<dbReference type="GO" id="GO:0046872">
    <property type="term" value="F:metal ion binding"/>
    <property type="evidence" value="ECO:0007669"/>
    <property type="project" value="UniProtKB-KW"/>
</dbReference>
<dbReference type="InterPro" id="IPR006158">
    <property type="entry name" value="Cobalamin-bd"/>
</dbReference>
<dbReference type="PANTHER" id="PTHR43409">
    <property type="entry name" value="ANAEROBIC MAGNESIUM-PROTOPORPHYRIN IX MONOMETHYL ESTER CYCLASE-RELATED"/>
    <property type="match status" value="1"/>
</dbReference>
<dbReference type="EMBL" id="CP031417">
    <property type="protein sequence ID" value="AXK82136.1"/>
    <property type="molecule type" value="Genomic_DNA"/>
</dbReference>
<name>A0A345ZYY9_9HYPH</name>
<feature type="domain" description="Radical SAM core" evidence="9">
    <location>
        <begin position="179"/>
        <end position="398"/>
    </location>
</feature>
<dbReference type="SFLD" id="SFLDS00029">
    <property type="entry name" value="Radical_SAM"/>
    <property type="match status" value="1"/>
</dbReference>
<dbReference type="InterPro" id="IPR023404">
    <property type="entry name" value="rSAM_horseshoe"/>
</dbReference>
<dbReference type="GO" id="GO:0031419">
    <property type="term" value="F:cobalamin binding"/>
    <property type="evidence" value="ECO:0007669"/>
    <property type="project" value="InterPro"/>
</dbReference>
<evidence type="ECO:0000256" key="1">
    <source>
        <dbReference type="ARBA" id="ARBA00001966"/>
    </source>
</evidence>
<keyword evidence="4" id="KW-0949">S-adenosyl-L-methionine</keyword>
<dbReference type="SUPFAM" id="SSF102114">
    <property type="entry name" value="Radical SAM enzymes"/>
    <property type="match status" value="1"/>
</dbReference>
<organism evidence="10 11">
    <name type="scientific">Pseudolabrys taiwanensis</name>
    <dbReference type="NCBI Taxonomy" id="331696"/>
    <lineage>
        <taxon>Bacteria</taxon>
        <taxon>Pseudomonadati</taxon>
        <taxon>Pseudomonadota</taxon>
        <taxon>Alphaproteobacteria</taxon>
        <taxon>Hyphomicrobiales</taxon>
        <taxon>Xanthobacteraceae</taxon>
        <taxon>Pseudolabrys</taxon>
    </lineage>
</organism>
<dbReference type="PROSITE" id="PS51332">
    <property type="entry name" value="B12_BINDING"/>
    <property type="match status" value="1"/>
</dbReference>
<dbReference type="OrthoDB" id="9801424at2"/>
<accession>A0A345ZYY9</accession>
<dbReference type="CDD" id="cd01335">
    <property type="entry name" value="Radical_SAM"/>
    <property type="match status" value="1"/>
</dbReference>
<dbReference type="Gene3D" id="3.40.50.280">
    <property type="entry name" value="Cobalamin-binding domain"/>
    <property type="match status" value="1"/>
</dbReference>
<dbReference type="Pfam" id="PF02310">
    <property type="entry name" value="B12-binding"/>
    <property type="match status" value="1"/>
</dbReference>
<protein>
    <submittedName>
        <fullName evidence="10">Radical SAM protein</fullName>
    </submittedName>
</protein>
<dbReference type="CDD" id="cd02068">
    <property type="entry name" value="radical_SAM_B12_BD"/>
    <property type="match status" value="1"/>
</dbReference>
<dbReference type="InterPro" id="IPR058240">
    <property type="entry name" value="rSAM_sf"/>
</dbReference>
<dbReference type="SFLD" id="SFLDG01123">
    <property type="entry name" value="methyltransferase_(Class_B)"/>
    <property type="match status" value="1"/>
</dbReference>
<evidence type="ECO:0000256" key="2">
    <source>
        <dbReference type="ARBA" id="ARBA00022603"/>
    </source>
</evidence>
<gene>
    <name evidence="10" type="ORF">DW352_17345</name>
</gene>
<dbReference type="Proteomes" id="UP000254889">
    <property type="component" value="Chromosome"/>
</dbReference>
<dbReference type="GO" id="GO:0003824">
    <property type="term" value="F:catalytic activity"/>
    <property type="evidence" value="ECO:0007669"/>
    <property type="project" value="InterPro"/>
</dbReference>
<comment type="cofactor">
    <cofactor evidence="1">
        <name>[4Fe-4S] cluster</name>
        <dbReference type="ChEBI" id="CHEBI:49883"/>
    </cofactor>
</comment>
<proteinExistence type="predicted"/>
<reference evidence="10 11" key="1">
    <citation type="submission" date="2018-07" db="EMBL/GenBank/DDBJ databases">
        <authorList>
            <person name="Quirk P.G."/>
            <person name="Krulwich T.A."/>
        </authorList>
    </citation>
    <scope>NUCLEOTIDE SEQUENCE [LARGE SCALE GENOMIC DNA]</scope>
    <source>
        <strain evidence="10 11">CC-BB4</strain>
    </source>
</reference>
<dbReference type="SMART" id="SM00729">
    <property type="entry name" value="Elp3"/>
    <property type="match status" value="1"/>
</dbReference>
<keyword evidence="11" id="KW-1185">Reference proteome</keyword>
<dbReference type="GO" id="GO:0051539">
    <property type="term" value="F:4 iron, 4 sulfur cluster binding"/>
    <property type="evidence" value="ECO:0007669"/>
    <property type="project" value="UniProtKB-KW"/>
</dbReference>
<keyword evidence="3" id="KW-0808">Transferase</keyword>
<dbReference type="SFLD" id="SFLDG01082">
    <property type="entry name" value="B12-binding_domain_containing"/>
    <property type="match status" value="1"/>
</dbReference>
<dbReference type="InterPro" id="IPR006638">
    <property type="entry name" value="Elp3/MiaA/NifB-like_rSAM"/>
</dbReference>
<dbReference type="AlphaFoldDB" id="A0A345ZYY9"/>
<evidence type="ECO:0000256" key="3">
    <source>
        <dbReference type="ARBA" id="ARBA00022679"/>
    </source>
</evidence>
<dbReference type="InterPro" id="IPR007197">
    <property type="entry name" value="rSAM"/>
</dbReference>
<dbReference type="Pfam" id="PF04055">
    <property type="entry name" value="Radical_SAM"/>
    <property type="match status" value="1"/>
</dbReference>
<dbReference type="PANTHER" id="PTHR43409:SF7">
    <property type="entry name" value="BLL1977 PROTEIN"/>
    <property type="match status" value="1"/>
</dbReference>
<evidence type="ECO:0000256" key="7">
    <source>
        <dbReference type="ARBA" id="ARBA00023014"/>
    </source>
</evidence>
<keyword evidence="7" id="KW-0411">Iron-sulfur</keyword>
<dbReference type="KEGG" id="ptaw:DW352_17345"/>
<dbReference type="RefSeq" id="WP_115692515.1">
    <property type="nucleotide sequence ID" value="NZ_CP031417.1"/>
</dbReference>
<dbReference type="InterPro" id="IPR034466">
    <property type="entry name" value="Methyltransferase_Class_B"/>
</dbReference>
<dbReference type="InterPro" id="IPR051198">
    <property type="entry name" value="BchE-like"/>
</dbReference>
<keyword evidence="5" id="KW-0479">Metal-binding</keyword>
<feature type="domain" description="B12-binding" evidence="8">
    <location>
        <begin position="3"/>
        <end position="141"/>
    </location>
</feature>
<evidence type="ECO:0000259" key="8">
    <source>
        <dbReference type="PROSITE" id="PS51332"/>
    </source>
</evidence>